<keyword evidence="1" id="KW-1133">Transmembrane helix</keyword>
<protein>
    <submittedName>
        <fullName evidence="2">Uncharacterized protein</fullName>
    </submittedName>
</protein>
<dbReference type="AlphaFoldDB" id="A0A0B8ZX80"/>
<proteinExistence type="predicted"/>
<evidence type="ECO:0000313" key="2">
    <source>
        <dbReference type="EMBL" id="KHS51062.1"/>
    </source>
</evidence>
<organism evidence="2 3">
    <name type="scientific">Brevibacterium linens</name>
    <dbReference type="NCBI Taxonomy" id="1703"/>
    <lineage>
        <taxon>Bacteria</taxon>
        <taxon>Bacillati</taxon>
        <taxon>Actinomycetota</taxon>
        <taxon>Actinomycetes</taxon>
        <taxon>Micrococcales</taxon>
        <taxon>Brevibacteriaceae</taxon>
        <taxon>Brevibacterium</taxon>
    </lineage>
</organism>
<dbReference type="RefSeq" id="WP_052240161.1">
    <property type="nucleotide sequence ID" value="NZ_JTJZ01000022.1"/>
</dbReference>
<name>A0A0B8ZX80_BRELN</name>
<keyword evidence="1" id="KW-0812">Transmembrane</keyword>
<feature type="transmembrane region" description="Helical" evidence="1">
    <location>
        <begin position="51"/>
        <end position="71"/>
    </location>
</feature>
<reference evidence="2 3" key="1">
    <citation type="submission" date="2014-11" db="EMBL/GenBank/DDBJ databases">
        <title>Draft Genome Sequence of Brevibacterium linens AE038-8.</title>
        <authorList>
            <person name="Maizel D."/>
            <person name="Utturkar S.M."/>
            <person name="Brown S.D."/>
            <person name="Ferrero M."/>
            <person name="Rosen B.P."/>
        </authorList>
    </citation>
    <scope>NUCLEOTIDE SEQUENCE [LARGE SCALE GENOMIC DNA]</scope>
    <source>
        <strain evidence="2 3">AE038-8</strain>
    </source>
</reference>
<evidence type="ECO:0000313" key="3">
    <source>
        <dbReference type="Proteomes" id="UP000031488"/>
    </source>
</evidence>
<dbReference type="PATRIC" id="fig|1703.6.peg.3089"/>
<accession>A0A0B8ZX80</accession>
<comment type="caution">
    <text evidence="2">The sequence shown here is derived from an EMBL/GenBank/DDBJ whole genome shotgun (WGS) entry which is preliminary data.</text>
</comment>
<gene>
    <name evidence="2" type="ORF">AE0388_3134</name>
</gene>
<dbReference type="OrthoDB" id="4808534at2"/>
<sequence>MPHLIEVWNDTVDSRHLTGGIAISVGIAVTAFLVADHLFAAADQTELGHSYALLIGILGCILGAVITGLLFKPKRVITTSTADTRSRQEIIDEIVEEYGDLGDPRELPEAVQNEVRTLGLFDALLDNHRSHAADDGNGTRKSDDQQ</sequence>
<dbReference type="EMBL" id="JTJZ01000022">
    <property type="protein sequence ID" value="KHS51062.1"/>
    <property type="molecule type" value="Genomic_DNA"/>
</dbReference>
<evidence type="ECO:0000256" key="1">
    <source>
        <dbReference type="SAM" id="Phobius"/>
    </source>
</evidence>
<keyword evidence="1" id="KW-0472">Membrane</keyword>
<dbReference type="Proteomes" id="UP000031488">
    <property type="component" value="Unassembled WGS sequence"/>
</dbReference>
<keyword evidence="3" id="KW-1185">Reference proteome</keyword>
<feature type="transmembrane region" description="Helical" evidence="1">
    <location>
        <begin position="20"/>
        <end position="39"/>
    </location>
</feature>